<dbReference type="Pfam" id="PF01729">
    <property type="entry name" value="QRPTase_C"/>
    <property type="match status" value="1"/>
</dbReference>
<dbReference type="PANTHER" id="PTHR32179:SF3">
    <property type="entry name" value="NICOTINATE-NUCLEOTIDE PYROPHOSPHORYLASE [CARBOXYLATING]"/>
    <property type="match status" value="1"/>
</dbReference>
<name>A0A7K6UDR8_9AVES</name>
<keyword evidence="3" id="KW-0328">Glycosyltransferase</keyword>
<dbReference type="InterPro" id="IPR013785">
    <property type="entry name" value="Aldolase_TIM"/>
</dbReference>
<dbReference type="GO" id="GO:0034213">
    <property type="term" value="P:quinolinate catabolic process"/>
    <property type="evidence" value="ECO:0007669"/>
    <property type="project" value="TreeGrafter"/>
</dbReference>
<dbReference type="InterPro" id="IPR036068">
    <property type="entry name" value="Nicotinate_pribotase-like_C"/>
</dbReference>
<comment type="caution">
    <text evidence="5">The sequence shown here is derived from an EMBL/GenBank/DDBJ whole genome shotgun (WGS) entry which is preliminary data.</text>
</comment>
<keyword evidence="3" id="KW-0808">Transferase</keyword>
<accession>A0A7K6UDR8</accession>
<dbReference type="InterPro" id="IPR002638">
    <property type="entry name" value="Quinolinate_PRibosylTrfase_C"/>
</dbReference>
<reference evidence="5 6" key="1">
    <citation type="submission" date="2019-09" db="EMBL/GenBank/DDBJ databases">
        <title>Bird 10,000 Genomes (B10K) Project - Family phase.</title>
        <authorList>
            <person name="Zhang G."/>
        </authorList>
    </citation>
    <scope>NUCLEOTIDE SEQUENCE [LARGE SCALE GENOMIC DNA]</scope>
    <source>
        <strain evidence="5">B10K-DU-029-76</strain>
        <tissue evidence="5">Heart</tissue>
    </source>
</reference>
<dbReference type="Proteomes" id="UP000559068">
    <property type="component" value="Unassembled WGS sequence"/>
</dbReference>
<evidence type="ECO:0000313" key="5">
    <source>
        <dbReference type="EMBL" id="NWX20921.1"/>
    </source>
</evidence>
<dbReference type="Gene3D" id="3.20.20.70">
    <property type="entry name" value="Aldolase class I"/>
    <property type="match status" value="1"/>
</dbReference>
<dbReference type="PANTHER" id="PTHR32179">
    <property type="entry name" value="NICOTINATE-NUCLEOTIDE PYROPHOSPHORYLASE [CARBOXYLATING]"/>
    <property type="match status" value="1"/>
</dbReference>
<organism evidence="5 6">
    <name type="scientific">Aegotheles bennettii</name>
    <dbReference type="NCBI Taxonomy" id="48278"/>
    <lineage>
        <taxon>Eukaryota</taxon>
        <taxon>Metazoa</taxon>
        <taxon>Chordata</taxon>
        <taxon>Craniata</taxon>
        <taxon>Vertebrata</taxon>
        <taxon>Euteleostomi</taxon>
        <taxon>Archelosauria</taxon>
        <taxon>Archosauria</taxon>
        <taxon>Dinosauria</taxon>
        <taxon>Saurischia</taxon>
        <taxon>Theropoda</taxon>
        <taxon>Coelurosauria</taxon>
        <taxon>Aves</taxon>
        <taxon>Neognathae</taxon>
        <taxon>Neoaves</taxon>
        <taxon>Strisores</taxon>
        <taxon>Caprimulgiformes</taxon>
        <taxon>Aegothelidae</taxon>
        <taxon>Aegotheles</taxon>
    </lineage>
</organism>
<dbReference type="GO" id="GO:0005737">
    <property type="term" value="C:cytoplasm"/>
    <property type="evidence" value="ECO:0007669"/>
    <property type="project" value="TreeGrafter"/>
</dbReference>
<evidence type="ECO:0000256" key="1">
    <source>
        <dbReference type="ARBA" id="ARBA00004790"/>
    </source>
</evidence>
<keyword evidence="6" id="KW-1185">Reference proteome</keyword>
<dbReference type="OrthoDB" id="10067394at2759"/>
<feature type="domain" description="Quinolinate phosphoribosyl transferase C-terminal" evidence="4">
    <location>
        <begin position="1"/>
        <end position="85"/>
    </location>
</feature>
<dbReference type="EMBL" id="VZRW01010058">
    <property type="protein sequence ID" value="NWX20921.1"/>
    <property type="molecule type" value="Genomic_DNA"/>
</dbReference>
<sequence length="86" mass="8645">VEVSTAAEAMTAAAAGADIVLLDNFTPQALHEAAAAVKAAHPAVTVEASGGINLEVLPHFLGPHVDVVSMGCLTHGATSLDFSLRV</sequence>
<protein>
    <submittedName>
        <fullName evidence="5">NADC pyrophosphorylase</fullName>
    </submittedName>
</protein>
<gene>
    <name evidence="5" type="primary">Qprt</name>
    <name evidence="5" type="ORF">AEGBEN_R14305</name>
</gene>
<feature type="non-terminal residue" evidence="5">
    <location>
        <position position="1"/>
    </location>
</feature>
<comment type="similarity">
    <text evidence="2">Belongs to the NadC/ModD family.</text>
</comment>
<dbReference type="AlphaFoldDB" id="A0A7K6UDR8"/>
<dbReference type="GO" id="GO:0009435">
    <property type="term" value="P:NAD+ biosynthetic process"/>
    <property type="evidence" value="ECO:0007669"/>
    <property type="project" value="UniProtKB-UniPathway"/>
</dbReference>
<dbReference type="GO" id="GO:0004514">
    <property type="term" value="F:nicotinate-nucleotide diphosphorylase (carboxylating) activity"/>
    <property type="evidence" value="ECO:0007669"/>
    <property type="project" value="InterPro"/>
</dbReference>
<dbReference type="SUPFAM" id="SSF51690">
    <property type="entry name" value="Nicotinate/Quinolinate PRTase C-terminal domain-like"/>
    <property type="match status" value="1"/>
</dbReference>
<dbReference type="UniPathway" id="UPA00253"/>
<evidence type="ECO:0000259" key="4">
    <source>
        <dbReference type="Pfam" id="PF01729"/>
    </source>
</evidence>
<feature type="non-terminal residue" evidence="5">
    <location>
        <position position="86"/>
    </location>
</feature>
<proteinExistence type="inferred from homology"/>
<evidence type="ECO:0000313" key="6">
    <source>
        <dbReference type="Proteomes" id="UP000559068"/>
    </source>
</evidence>
<dbReference type="InterPro" id="IPR027277">
    <property type="entry name" value="NadC/ModD"/>
</dbReference>
<comment type="pathway">
    <text evidence="1">Cofactor biosynthesis; NAD(+) biosynthesis.</text>
</comment>
<evidence type="ECO:0000256" key="3">
    <source>
        <dbReference type="ARBA" id="ARBA00022676"/>
    </source>
</evidence>
<evidence type="ECO:0000256" key="2">
    <source>
        <dbReference type="ARBA" id="ARBA00009400"/>
    </source>
</evidence>